<protein>
    <recommendedName>
        <fullName evidence="4">Type II secretion system protein</fullName>
    </recommendedName>
</protein>
<gene>
    <name evidence="2" type="ORF">GJV26_29255</name>
</gene>
<dbReference type="EMBL" id="WNWM01000002">
    <property type="protein sequence ID" value="MUI16516.1"/>
    <property type="molecule type" value="Genomic_DNA"/>
</dbReference>
<name>A0A6I3XLX9_9BURK</name>
<keyword evidence="1" id="KW-0812">Transmembrane</keyword>
<dbReference type="Proteomes" id="UP000431684">
    <property type="component" value="Unassembled WGS sequence"/>
</dbReference>
<dbReference type="RefSeq" id="WP_155712063.1">
    <property type="nucleotide sequence ID" value="NZ_BMWU01000008.1"/>
</dbReference>
<keyword evidence="1" id="KW-1133">Transmembrane helix</keyword>
<evidence type="ECO:0000256" key="1">
    <source>
        <dbReference type="SAM" id="Phobius"/>
    </source>
</evidence>
<feature type="transmembrane region" description="Helical" evidence="1">
    <location>
        <begin position="26"/>
        <end position="47"/>
    </location>
</feature>
<keyword evidence="3" id="KW-1185">Reference proteome</keyword>
<evidence type="ECO:0000313" key="2">
    <source>
        <dbReference type="EMBL" id="MUI16516.1"/>
    </source>
</evidence>
<dbReference type="OrthoDB" id="5405523at2"/>
<accession>A0A6I3XLX9</accession>
<sequence length="180" mass="19340">MAAVPGNRVACAGAPAVRRQGGATRFEFAVCVVVFGSLAGVLSCYLLRYRAEAELAGVRYHVAGMRTALAGKAMAAQLAGDTAAVQALVGSNPVKLLRSTPPGYRGEMDRRNDKEIPAGSWFFDRKQRTLVYLFSGNTTFSDMRYARWSFRVESLCLPTNNAKPPGTPGKLSVALHQVDG</sequence>
<proteinExistence type="predicted"/>
<evidence type="ECO:0000313" key="3">
    <source>
        <dbReference type="Proteomes" id="UP000431684"/>
    </source>
</evidence>
<dbReference type="AlphaFoldDB" id="A0A6I3XLX9"/>
<reference evidence="2 3" key="1">
    <citation type="submission" date="2019-11" db="EMBL/GenBank/DDBJ databases">
        <title>Draft Genome Sequences of Six Type Strains of the Genus Massilia.</title>
        <authorList>
            <person name="Miess H."/>
            <person name="Frediansyah A."/>
            <person name="Goeker M."/>
            <person name="Gross H."/>
        </authorList>
    </citation>
    <scope>NUCLEOTIDE SEQUENCE [LARGE SCALE GENOMIC DNA]</scope>
    <source>
        <strain evidence="2 3">DSM 17513</strain>
    </source>
</reference>
<evidence type="ECO:0008006" key="4">
    <source>
        <dbReference type="Google" id="ProtNLM"/>
    </source>
</evidence>
<comment type="caution">
    <text evidence="2">The sequence shown here is derived from an EMBL/GenBank/DDBJ whole genome shotgun (WGS) entry which is preliminary data.</text>
</comment>
<organism evidence="2 3">
    <name type="scientific">Pseudoduganella dura</name>
    <dbReference type="NCBI Taxonomy" id="321982"/>
    <lineage>
        <taxon>Bacteria</taxon>
        <taxon>Pseudomonadati</taxon>
        <taxon>Pseudomonadota</taxon>
        <taxon>Betaproteobacteria</taxon>
        <taxon>Burkholderiales</taxon>
        <taxon>Oxalobacteraceae</taxon>
        <taxon>Telluria group</taxon>
        <taxon>Pseudoduganella</taxon>
    </lineage>
</organism>
<keyword evidence="1" id="KW-0472">Membrane</keyword>